<gene>
    <name evidence="1" type="ORF">LCGC14_2229090</name>
</gene>
<feature type="non-terminal residue" evidence="1">
    <location>
        <position position="85"/>
    </location>
</feature>
<name>A0A0F9DWD6_9ZZZZ</name>
<accession>A0A0F9DWD6</accession>
<organism evidence="1">
    <name type="scientific">marine sediment metagenome</name>
    <dbReference type="NCBI Taxonomy" id="412755"/>
    <lineage>
        <taxon>unclassified sequences</taxon>
        <taxon>metagenomes</taxon>
        <taxon>ecological metagenomes</taxon>
    </lineage>
</organism>
<dbReference type="EMBL" id="LAZR01029950">
    <property type="protein sequence ID" value="KKL58066.1"/>
    <property type="molecule type" value="Genomic_DNA"/>
</dbReference>
<evidence type="ECO:0000313" key="1">
    <source>
        <dbReference type="EMBL" id="KKL58066.1"/>
    </source>
</evidence>
<reference evidence="1" key="1">
    <citation type="journal article" date="2015" name="Nature">
        <title>Complex archaea that bridge the gap between prokaryotes and eukaryotes.</title>
        <authorList>
            <person name="Spang A."/>
            <person name="Saw J.H."/>
            <person name="Jorgensen S.L."/>
            <person name="Zaremba-Niedzwiedzka K."/>
            <person name="Martijn J."/>
            <person name="Lind A.E."/>
            <person name="van Eijk R."/>
            <person name="Schleper C."/>
            <person name="Guy L."/>
            <person name="Ettema T.J."/>
        </authorList>
    </citation>
    <scope>NUCLEOTIDE SEQUENCE</scope>
</reference>
<comment type="caution">
    <text evidence="1">The sequence shown here is derived from an EMBL/GenBank/DDBJ whole genome shotgun (WGS) entry which is preliminary data.</text>
</comment>
<protein>
    <submittedName>
        <fullName evidence="1">Uncharacterized protein</fullName>
    </submittedName>
</protein>
<sequence length="85" mass="10366">MSEKETISISIKEIQDRWINYCVNTLQHRAKTKDYKDLQYIDKLVMNGLDNDTINDRLKRYRKIRITDESLNEKRKEFNKRMSKP</sequence>
<proteinExistence type="predicted"/>
<dbReference type="AlphaFoldDB" id="A0A0F9DWD6"/>